<gene>
    <name evidence="2" type="ORF">Acy02nite_31500</name>
</gene>
<dbReference type="SUPFAM" id="SSF52540">
    <property type="entry name" value="P-loop containing nucleoside triphosphate hydrolases"/>
    <property type="match status" value="1"/>
</dbReference>
<organism evidence="2 3">
    <name type="scientific">Actinoplanes cyaneus</name>
    <dbReference type="NCBI Taxonomy" id="52696"/>
    <lineage>
        <taxon>Bacteria</taxon>
        <taxon>Bacillati</taxon>
        <taxon>Actinomycetota</taxon>
        <taxon>Actinomycetes</taxon>
        <taxon>Micromonosporales</taxon>
        <taxon>Micromonosporaceae</taxon>
        <taxon>Actinoplanes</taxon>
    </lineage>
</organism>
<feature type="compositionally biased region" description="Acidic residues" evidence="1">
    <location>
        <begin position="1"/>
        <end position="11"/>
    </location>
</feature>
<dbReference type="EMBL" id="BOMH01000022">
    <property type="protein sequence ID" value="GID65269.1"/>
    <property type="molecule type" value="Genomic_DNA"/>
</dbReference>
<dbReference type="Gene3D" id="3.40.50.300">
    <property type="entry name" value="P-loop containing nucleotide triphosphate hydrolases"/>
    <property type="match status" value="1"/>
</dbReference>
<feature type="region of interest" description="Disordered" evidence="1">
    <location>
        <begin position="1"/>
        <end position="75"/>
    </location>
</feature>
<proteinExistence type="predicted"/>
<feature type="compositionally biased region" description="Low complexity" evidence="1">
    <location>
        <begin position="395"/>
        <end position="412"/>
    </location>
</feature>
<accession>A0A919M7C6</accession>
<feature type="compositionally biased region" description="Pro residues" evidence="1">
    <location>
        <begin position="420"/>
        <end position="436"/>
    </location>
</feature>
<dbReference type="GO" id="GO:0009898">
    <property type="term" value="C:cytoplasmic side of plasma membrane"/>
    <property type="evidence" value="ECO:0007669"/>
    <property type="project" value="TreeGrafter"/>
</dbReference>
<dbReference type="PANTHER" id="PTHR43384">
    <property type="entry name" value="SEPTUM SITE-DETERMINING PROTEIN MIND HOMOLOG, CHLOROPLASTIC-RELATED"/>
    <property type="match status" value="1"/>
</dbReference>
<dbReference type="GO" id="GO:0005829">
    <property type="term" value="C:cytosol"/>
    <property type="evidence" value="ECO:0007669"/>
    <property type="project" value="TreeGrafter"/>
</dbReference>
<comment type="caution">
    <text evidence="2">The sequence shown here is derived from an EMBL/GenBank/DDBJ whole genome shotgun (WGS) entry which is preliminary data.</text>
</comment>
<evidence type="ECO:0000256" key="1">
    <source>
        <dbReference type="SAM" id="MobiDB-lite"/>
    </source>
</evidence>
<feature type="region of interest" description="Disordered" evidence="1">
    <location>
        <begin position="393"/>
        <end position="436"/>
    </location>
</feature>
<dbReference type="GO" id="GO:0051782">
    <property type="term" value="P:negative regulation of cell division"/>
    <property type="evidence" value="ECO:0007669"/>
    <property type="project" value="TreeGrafter"/>
</dbReference>
<dbReference type="Proteomes" id="UP000619479">
    <property type="component" value="Unassembled WGS sequence"/>
</dbReference>
<dbReference type="InterPro" id="IPR027417">
    <property type="entry name" value="P-loop_NTPase"/>
</dbReference>
<reference evidence="2" key="1">
    <citation type="submission" date="2021-01" db="EMBL/GenBank/DDBJ databases">
        <title>Whole genome shotgun sequence of Actinoplanes cyaneus NBRC 14990.</title>
        <authorList>
            <person name="Komaki H."/>
            <person name="Tamura T."/>
        </authorList>
    </citation>
    <scope>NUCLEOTIDE SEQUENCE</scope>
    <source>
        <strain evidence="2">NBRC 14990</strain>
    </source>
</reference>
<dbReference type="InterPro" id="IPR050625">
    <property type="entry name" value="ParA/MinD_ATPase"/>
</dbReference>
<dbReference type="RefSeq" id="WP_203741217.1">
    <property type="nucleotide sequence ID" value="NZ_BAAAUC010000018.1"/>
</dbReference>
<dbReference type="GO" id="GO:0016887">
    <property type="term" value="F:ATP hydrolysis activity"/>
    <property type="evidence" value="ECO:0007669"/>
    <property type="project" value="TreeGrafter"/>
</dbReference>
<dbReference type="PANTHER" id="PTHR43384:SF14">
    <property type="entry name" value="ESX-1 SECRETION-ASSOCIATED PROTEIN ESPI"/>
    <property type="match status" value="1"/>
</dbReference>
<protein>
    <submittedName>
        <fullName evidence="2">ATPase</fullName>
    </submittedName>
</protein>
<sequence>MDDIPELDDEPSPDHERRSAQAAAAELAGMGIDPAVLGLDPVAPPPVPFAGRTGARPPSADRLPAPPPQFTGAAPAQARIGSVLNRPLGGSQPAGVPGRPADFRPASAPPAVTPPVVLPPRLHRAVRAVTFGLVQPGAAAAMDQERDLVARVRTRRREGRTVAFIAGKGGVGATTTALGAALTLAALRTDLTAVVDARHGTPSIGQRLAGRAAPTVADCQPQPGHGGSPAGPLMLDGRLGVVDGLPWFGPAPGRQVVQLLDHLKERFSFTLADLGNDIDWAGQSVLARADQTVVVTTPYPDAAAALRTTLGRIHRLDPQRLDTIVVAVVCLTARQFRHTARRLYAGLGLGPARLIPVPFDPYLARGELLRADLLRPATREAYLRIAGAVADPGQATRAVPAPPAAVNARGVASVRRHDPLPPPPALPRPPGRGRPS</sequence>
<keyword evidence="3" id="KW-1185">Reference proteome</keyword>
<evidence type="ECO:0000313" key="2">
    <source>
        <dbReference type="EMBL" id="GID65269.1"/>
    </source>
</evidence>
<dbReference type="AlphaFoldDB" id="A0A919M7C6"/>
<evidence type="ECO:0000313" key="3">
    <source>
        <dbReference type="Proteomes" id="UP000619479"/>
    </source>
</evidence>
<dbReference type="GO" id="GO:0005524">
    <property type="term" value="F:ATP binding"/>
    <property type="evidence" value="ECO:0007669"/>
    <property type="project" value="TreeGrafter"/>
</dbReference>
<name>A0A919M7C6_9ACTN</name>